<dbReference type="Proteomes" id="UP000785200">
    <property type="component" value="Unassembled WGS sequence"/>
</dbReference>
<dbReference type="PRINTS" id="PR00081">
    <property type="entry name" value="GDHRDH"/>
</dbReference>
<evidence type="ECO:0000313" key="1">
    <source>
        <dbReference type="EMBL" id="KAG0647467.1"/>
    </source>
</evidence>
<dbReference type="SUPFAM" id="SSF51735">
    <property type="entry name" value="NAD(P)-binding Rossmann-fold domains"/>
    <property type="match status" value="1"/>
</dbReference>
<keyword evidence="2" id="KW-1185">Reference proteome</keyword>
<protein>
    <submittedName>
        <fullName evidence="1">(6R)-2,2,6-trimethyl-1,4-cyclohexanedione reductase</fullName>
    </submittedName>
</protein>
<sequence length="158" mass="17699">MPPSFENKLILVTGGGSGIGRATAIKLASLGGTCALQDVNSKTLKETESLCSTSQSQVHFSSAFDVSVTERVNGFVDEVMAKYGRIDYVFNCAGINPTSLKTEEIDDMYYDKIMGVNLKHVQHHTRRDPTPKVRRFIRERGVDIRPWWNSRYGSVLRK</sequence>
<organism evidence="1 2">
    <name type="scientific">Hyphodiscus hymeniophilus</name>
    <dbReference type="NCBI Taxonomy" id="353542"/>
    <lineage>
        <taxon>Eukaryota</taxon>
        <taxon>Fungi</taxon>
        <taxon>Dikarya</taxon>
        <taxon>Ascomycota</taxon>
        <taxon>Pezizomycotina</taxon>
        <taxon>Leotiomycetes</taxon>
        <taxon>Helotiales</taxon>
        <taxon>Hyphodiscaceae</taxon>
        <taxon>Hyphodiscus</taxon>
    </lineage>
</organism>
<dbReference type="InterPro" id="IPR036291">
    <property type="entry name" value="NAD(P)-bd_dom_sf"/>
</dbReference>
<dbReference type="Pfam" id="PF00106">
    <property type="entry name" value="adh_short"/>
    <property type="match status" value="1"/>
</dbReference>
<reference evidence="1" key="1">
    <citation type="submission" date="2019-07" db="EMBL/GenBank/DDBJ databases">
        <title>Hyphodiscus hymeniophilus genome sequencing and assembly.</title>
        <authorList>
            <person name="Kramer G."/>
            <person name="Nodwell J."/>
        </authorList>
    </citation>
    <scope>NUCLEOTIDE SEQUENCE</scope>
    <source>
        <strain evidence="1">ATCC 34498</strain>
    </source>
</reference>
<proteinExistence type="predicted"/>
<accession>A0A9P6VGP6</accession>
<dbReference type="InterPro" id="IPR002347">
    <property type="entry name" value="SDR_fam"/>
</dbReference>
<dbReference type="PANTHER" id="PTHR43975:SF2">
    <property type="entry name" value="EG:BACR7A4.14 PROTEIN-RELATED"/>
    <property type="match status" value="1"/>
</dbReference>
<dbReference type="EMBL" id="VNKQ01000012">
    <property type="protein sequence ID" value="KAG0647467.1"/>
    <property type="molecule type" value="Genomic_DNA"/>
</dbReference>
<evidence type="ECO:0000313" key="2">
    <source>
        <dbReference type="Proteomes" id="UP000785200"/>
    </source>
</evidence>
<dbReference type="OrthoDB" id="1669814at2759"/>
<name>A0A9P6VGP6_9HELO</name>
<dbReference type="CDD" id="cd05233">
    <property type="entry name" value="SDR_c"/>
    <property type="match status" value="1"/>
</dbReference>
<dbReference type="PANTHER" id="PTHR43975">
    <property type="entry name" value="ZGC:101858"/>
    <property type="match status" value="1"/>
</dbReference>
<gene>
    <name evidence="1" type="ORF">D0Z07_6897</name>
</gene>
<dbReference type="Gene3D" id="3.40.50.720">
    <property type="entry name" value="NAD(P)-binding Rossmann-like Domain"/>
    <property type="match status" value="1"/>
</dbReference>
<comment type="caution">
    <text evidence="1">The sequence shown here is derived from an EMBL/GenBank/DDBJ whole genome shotgun (WGS) entry which is preliminary data.</text>
</comment>
<dbReference type="AlphaFoldDB" id="A0A9P6VGP6"/>